<dbReference type="InterPro" id="IPR050109">
    <property type="entry name" value="HTH-type_TetR-like_transc_reg"/>
</dbReference>
<reference evidence="6 7" key="1">
    <citation type="submission" date="2013-09" db="EMBL/GenBank/DDBJ databases">
        <title>Whole genome shotgun sequence of Novosphingobium tardaugens NBRC 16725.</title>
        <authorList>
            <person name="Isaki S."/>
            <person name="Hosoyama A."/>
            <person name="Tsuchikane K."/>
            <person name="Katsumata H."/>
            <person name="Ando Y."/>
            <person name="Yamazaki S."/>
            <person name="Fujita N."/>
        </authorList>
    </citation>
    <scope>NUCLEOTIDE SEQUENCE [LARGE SCALE GENOMIC DNA]</scope>
    <source>
        <strain evidence="6 7">NBRC 16725</strain>
    </source>
</reference>
<dbReference type="GO" id="GO:0003700">
    <property type="term" value="F:DNA-binding transcription factor activity"/>
    <property type="evidence" value="ECO:0007669"/>
    <property type="project" value="TreeGrafter"/>
</dbReference>
<dbReference type="PANTHER" id="PTHR30055:SF234">
    <property type="entry name" value="HTH-TYPE TRANSCRIPTIONAL REGULATOR BETI"/>
    <property type="match status" value="1"/>
</dbReference>
<keyword evidence="1" id="KW-0805">Transcription regulation</keyword>
<comment type="caution">
    <text evidence="6">The sequence shown here is derived from an EMBL/GenBank/DDBJ whole genome shotgun (WGS) entry which is preliminary data.</text>
</comment>
<keyword evidence="3" id="KW-0804">Transcription</keyword>
<evidence type="ECO:0000256" key="3">
    <source>
        <dbReference type="ARBA" id="ARBA00023163"/>
    </source>
</evidence>
<dbReference type="PANTHER" id="PTHR30055">
    <property type="entry name" value="HTH-TYPE TRANSCRIPTIONAL REGULATOR RUTR"/>
    <property type="match status" value="1"/>
</dbReference>
<dbReference type="SUPFAM" id="SSF48498">
    <property type="entry name" value="Tetracyclin repressor-like, C-terminal domain"/>
    <property type="match status" value="1"/>
</dbReference>
<dbReference type="InterPro" id="IPR025996">
    <property type="entry name" value="MT1864/Rv1816-like_C"/>
</dbReference>
<accession>U2YQX0</accession>
<dbReference type="KEGG" id="ntd:EGO55_05680"/>
<evidence type="ECO:0000256" key="2">
    <source>
        <dbReference type="ARBA" id="ARBA00023125"/>
    </source>
</evidence>
<keyword evidence="7" id="KW-1185">Reference proteome</keyword>
<dbReference type="eggNOG" id="COG1309">
    <property type="taxonomic scope" value="Bacteria"/>
</dbReference>
<dbReference type="EMBL" id="BASZ01000020">
    <property type="protein sequence ID" value="GAD51117.1"/>
    <property type="molecule type" value="Genomic_DNA"/>
</dbReference>
<protein>
    <submittedName>
        <fullName evidence="6">Putative TetR family transcriptional regulator</fullName>
    </submittedName>
</protein>
<name>U2YQX0_9SPHN</name>
<evidence type="ECO:0000313" key="7">
    <source>
        <dbReference type="Proteomes" id="UP000016568"/>
    </source>
</evidence>
<sequence length="207" mass="23040">MALPLKPEQVREVRDQIRHIAEQHMAKLGSTDISLRAVAAEMGWTAASLYRYFDSKIALIAATRTAAYDRFSTRIEHAYNSTDDLWARSRAIGEAYIAFAFDEPAAYKLIFAYEQPEAEKTDELVAAEQRSRRTLTGYVADMVAAGLIEGEPEILAHAYWASLHGLISLHMAGKLSRSVTFDTVKLASRRLITRGALPLQDIPRDGA</sequence>
<dbReference type="Pfam" id="PF13305">
    <property type="entry name" value="TetR_C_33"/>
    <property type="match status" value="1"/>
</dbReference>
<dbReference type="SUPFAM" id="SSF46689">
    <property type="entry name" value="Homeodomain-like"/>
    <property type="match status" value="1"/>
</dbReference>
<evidence type="ECO:0000259" key="5">
    <source>
        <dbReference type="PROSITE" id="PS50977"/>
    </source>
</evidence>
<gene>
    <name evidence="6" type="ORF">NT2_20_00010</name>
</gene>
<proteinExistence type="predicted"/>
<dbReference type="RefSeq" id="WP_021691935.1">
    <property type="nucleotide sequence ID" value="NZ_BASZ01000020.1"/>
</dbReference>
<evidence type="ECO:0000313" key="6">
    <source>
        <dbReference type="EMBL" id="GAD51117.1"/>
    </source>
</evidence>
<dbReference type="Gene3D" id="1.10.357.10">
    <property type="entry name" value="Tetracycline Repressor, domain 2"/>
    <property type="match status" value="1"/>
</dbReference>
<feature type="DNA-binding region" description="H-T-H motif" evidence="4">
    <location>
        <begin position="34"/>
        <end position="53"/>
    </location>
</feature>
<evidence type="ECO:0000256" key="4">
    <source>
        <dbReference type="PROSITE-ProRule" id="PRU00335"/>
    </source>
</evidence>
<dbReference type="InterPro" id="IPR036271">
    <property type="entry name" value="Tet_transcr_reg_TetR-rel_C_sf"/>
</dbReference>
<dbReference type="Proteomes" id="UP000016568">
    <property type="component" value="Unassembled WGS sequence"/>
</dbReference>
<dbReference type="AlphaFoldDB" id="U2YQX0"/>
<dbReference type="PROSITE" id="PS50977">
    <property type="entry name" value="HTH_TETR_2"/>
    <property type="match status" value="1"/>
</dbReference>
<dbReference type="GO" id="GO:0000976">
    <property type="term" value="F:transcription cis-regulatory region binding"/>
    <property type="evidence" value="ECO:0007669"/>
    <property type="project" value="TreeGrafter"/>
</dbReference>
<dbReference type="InterPro" id="IPR009057">
    <property type="entry name" value="Homeodomain-like_sf"/>
</dbReference>
<feature type="domain" description="HTH tetR-type" evidence="5">
    <location>
        <begin position="11"/>
        <end position="71"/>
    </location>
</feature>
<keyword evidence="2 4" id="KW-0238">DNA-binding</keyword>
<dbReference type="Pfam" id="PF00440">
    <property type="entry name" value="TetR_N"/>
    <property type="match status" value="1"/>
</dbReference>
<dbReference type="InterPro" id="IPR001647">
    <property type="entry name" value="HTH_TetR"/>
</dbReference>
<organism evidence="6 7">
    <name type="scientific">Caenibius tardaugens NBRC 16725</name>
    <dbReference type="NCBI Taxonomy" id="1219035"/>
    <lineage>
        <taxon>Bacteria</taxon>
        <taxon>Pseudomonadati</taxon>
        <taxon>Pseudomonadota</taxon>
        <taxon>Alphaproteobacteria</taxon>
        <taxon>Sphingomonadales</taxon>
        <taxon>Erythrobacteraceae</taxon>
        <taxon>Caenibius</taxon>
    </lineage>
</organism>
<dbReference type="OrthoDB" id="9816296at2"/>
<evidence type="ECO:0000256" key="1">
    <source>
        <dbReference type="ARBA" id="ARBA00023015"/>
    </source>
</evidence>